<proteinExistence type="predicted"/>
<dbReference type="RefSeq" id="WP_326926682.1">
    <property type="nucleotide sequence ID" value="NZ_CP123443.1"/>
</dbReference>
<evidence type="ECO:0000313" key="2">
    <source>
        <dbReference type="Proteomes" id="UP001228690"/>
    </source>
</evidence>
<reference evidence="1 2" key="1">
    <citation type="submission" date="2023-04" db="EMBL/GenBank/DDBJ databases">
        <title>Spirochaete genome identified in red abalone sample constitutes a novel genus.</title>
        <authorList>
            <person name="Sharma S.P."/>
            <person name="Purcell C.M."/>
            <person name="Hyde J.R."/>
            <person name="Severin A.J."/>
        </authorList>
    </citation>
    <scope>NUCLEOTIDE SEQUENCE [LARGE SCALE GENOMIC DNA]</scope>
    <source>
        <strain evidence="1 2">SP-2023</strain>
    </source>
</reference>
<accession>A0ABY8MH61</accession>
<keyword evidence="2" id="KW-1185">Reference proteome</keyword>
<dbReference type="Proteomes" id="UP001228690">
    <property type="component" value="Chromosome"/>
</dbReference>
<name>A0ABY8MH61_9SPIO</name>
<protein>
    <submittedName>
        <fullName evidence="1">Uncharacterized protein</fullName>
    </submittedName>
</protein>
<gene>
    <name evidence="1" type="ORF">P0082_08400</name>
</gene>
<dbReference type="EMBL" id="CP123443">
    <property type="protein sequence ID" value="WGK68498.1"/>
    <property type="molecule type" value="Genomic_DNA"/>
</dbReference>
<sequence>MVLSGCVPLSETSDPPAASKSSISFSTAAVVSSVQLEMSSSFAITNIGAVIRLATEAAPTKTEAEANVGYLRLAIAAGSPRKFSISQHYGSDFTNGLTLADVLASNTDYKLYLFFEAGAIPSGTVVEGATLANDGTALSFTTAALPTAGDAIWDSSWTNKQFVGSLPEWGYSENQKGVFVAYTKINIFFEVVGFHSFKADNTSLLQSIGSFSIGFPIADPGFLFNLSKLGGSYPDADDYYYVIASDDTEKILGKSSLELEITGTPPPSTEGGTTKSITVELRAPLMRYSSP</sequence>
<organism evidence="1 2">
    <name type="scientific">Candidatus Haliotispira prima</name>
    <dbReference type="NCBI Taxonomy" id="3034016"/>
    <lineage>
        <taxon>Bacteria</taxon>
        <taxon>Pseudomonadati</taxon>
        <taxon>Spirochaetota</taxon>
        <taxon>Spirochaetia</taxon>
        <taxon>Spirochaetales</taxon>
        <taxon>Spirochaetaceae</taxon>
        <taxon>Candidatus Haliotispira</taxon>
    </lineage>
</organism>
<evidence type="ECO:0000313" key="1">
    <source>
        <dbReference type="EMBL" id="WGK68498.1"/>
    </source>
</evidence>